<dbReference type="Gramene" id="QL12p011372:mrna">
    <property type="protein sequence ID" value="QL12p011372:mrna"/>
    <property type="gene ID" value="QL12p011372"/>
</dbReference>
<organism evidence="2 3">
    <name type="scientific">Quercus lobata</name>
    <name type="common">Valley oak</name>
    <dbReference type="NCBI Taxonomy" id="97700"/>
    <lineage>
        <taxon>Eukaryota</taxon>
        <taxon>Viridiplantae</taxon>
        <taxon>Streptophyta</taxon>
        <taxon>Embryophyta</taxon>
        <taxon>Tracheophyta</taxon>
        <taxon>Spermatophyta</taxon>
        <taxon>Magnoliopsida</taxon>
        <taxon>eudicotyledons</taxon>
        <taxon>Gunneridae</taxon>
        <taxon>Pentapetalae</taxon>
        <taxon>rosids</taxon>
        <taxon>fabids</taxon>
        <taxon>Fagales</taxon>
        <taxon>Fagaceae</taxon>
        <taxon>Quercus</taxon>
    </lineage>
</organism>
<feature type="compositionally biased region" description="Polar residues" evidence="1">
    <location>
        <begin position="257"/>
        <end position="269"/>
    </location>
</feature>
<reference evidence="2" key="2">
    <citation type="submission" date="2021-01" db="UniProtKB">
        <authorList>
            <consortium name="EnsemblPlants"/>
        </authorList>
    </citation>
    <scope>IDENTIFICATION</scope>
</reference>
<dbReference type="PANTHER" id="PTHR33527">
    <property type="entry name" value="OS07G0274300 PROTEIN"/>
    <property type="match status" value="1"/>
</dbReference>
<dbReference type="Proteomes" id="UP000594261">
    <property type="component" value="Chromosome 12"/>
</dbReference>
<dbReference type="OMA" id="VQWANIL"/>
<keyword evidence="3" id="KW-1185">Reference proteome</keyword>
<dbReference type="EnsemblPlants" id="QL12p011372:mrna">
    <property type="protein sequence ID" value="QL12p011372:mrna"/>
    <property type="gene ID" value="QL12p011372"/>
</dbReference>
<dbReference type="EMBL" id="LRBV02000012">
    <property type="status" value="NOT_ANNOTATED_CDS"/>
    <property type="molecule type" value="Genomic_DNA"/>
</dbReference>
<evidence type="ECO:0000313" key="2">
    <source>
        <dbReference type="EnsemblPlants" id="QL12p011372:mrna"/>
    </source>
</evidence>
<name>A0A7N2N2M3_QUELO</name>
<evidence type="ECO:0000313" key="3">
    <source>
        <dbReference type="Proteomes" id="UP000594261"/>
    </source>
</evidence>
<protein>
    <submittedName>
        <fullName evidence="2">Uncharacterized protein</fullName>
    </submittedName>
</protein>
<reference evidence="2 3" key="1">
    <citation type="journal article" date="2016" name="G3 (Bethesda)">
        <title>First Draft Assembly and Annotation of the Genome of a California Endemic Oak Quercus lobata Nee (Fagaceae).</title>
        <authorList>
            <person name="Sork V.L."/>
            <person name="Fitz-Gibbon S.T."/>
            <person name="Puiu D."/>
            <person name="Crepeau M."/>
            <person name="Gugger P.F."/>
            <person name="Sherman R."/>
            <person name="Stevens K."/>
            <person name="Langley C.H."/>
            <person name="Pellegrini M."/>
            <person name="Salzberg S.L."/>
        </authorList>
    </citation>
    <scope>NUCLEOTIDE SEQUENCE [LARGE SCALE GENOMIC DNA]</scope>
    <source>
        <strain evidence="2 3">cv. SW786</strain>
    </source>
</reference>
<proteinExistence type="predicted"/>
<sequence length="269" mass="30762">MRGLEALWTFCSSTQLRDSSSIEWYVQWANILKWSKKALAVWLMLEEIGYHDLIRMIHSFDNNTIEALFDEGLQCLECIQPNAIEPSESEDIQVFVGLLDEPMNRRFFYYNREFMHKSYMHVMETVCDKIFGETSAIEVDESGMRPVVRPLGEGTSSHGAALGIFWTHNEPGEVLAHASDEVPMQSNLNPDASEFYPGQTPEETRTMFLTFSSGYLLSREEIVNFFTSNWGPVVKEVVIERIRPGQDPTSPHDKASTPMSQPHMTTLHM</sequence>
<dbReference type="AlphaFoldDB" id="A0A7N2N2M3"/>
<dbReference type="InParanoid" id="A0A7N2N2M3"/>
<accession>A0A7N2N2M3</accession>
<dbReference type="PANTHER" id="PTHR33527:SF53">
    <property type="entry name" value="OS10G0561000 PROTEIN"/>
    <property type="match status" value="1"/>
</dbReference>
<evidence type="ECO:0000256" key="1">
    <source>
        <dbReference type="SAM" id="MobiDB-lite"/>
    </source>
</evidence>
<feature type="region of interest" description="Disordered" evidence="1">
    <location>
        <begin position="242"/>
        <end position="269"/>
    </location>
</feature>
<feature type="compositionally biased region" description="Basic and acidic residues" evidence="1">
    <location>
        <begin position="242"/>
        <end position="255"/>
    </location>
</feature>